<protein>
    <submittedName>
        <fullName evidence="2">Uncharacterized protein</fullName>
    </submittedName>
</protein>
<proteinExistence type="predicted"/>
<evidence type="ECO:0000256" key="1">
    <source>
        <dbReference type="SAM" id="MobiDB-lite"/>
    </source>
</evidence>
<dbReference type="AlphaFoldDB" id="A0A1R3IED2"/>
<evidence type="ECO:0000313" key="2">
    <source>
        <dbReference type="EMBL" id="OMO80905.1"/>
    </source>
</evidence>
<reference evidence="2 3" key="1">
    <citation type="submission" date="2013-09" db="EMBL/GenBank/DDBJ databases">
        <title>Corchorus capsularis genome sequencing.</title>
        <authorList>
            <person name="Alam M."/>
            <person name="Haque M.S."/>
            <person name="Islam M.S."/>
            <person name="Emdad E.M."/>
            <person name="Islam M.M."/>
            <person name="Ahmed B."/>
            <person name="Halim A."/>
            <person name="Hossen Q.M.M."/>
            <person name="Hossain M.Z."/>
            <person name="Ahmed R."/>
            <person name="Khan M.M."/>
            <person name="Islam R."/>
            <person name="Rashid M.M."/>
            <person name="Khan S.A."/>
            <person name="Rahman M.S."/>
            <person name="Alam M."/>
        </authorList>
    </citation>
    <scope>NUCLEOTIDE SEQUENCE [LARGE SCALE GENOMIC DNA]</scope>
    <source>
        <strain evidence="3">cv. CVL-1</strain>
        <tissue evidence="2">Whole seedling</tissue>
    </source>
</reference>
<feature type="region of interest" description="Disordered" evidence="1">
    <location>
        <begin position="33"/>
        <end position="77"/>
    </location>
</feature>
<feature type="compositionally biased region" description="Acidic residues" evidence="1">
    <location>
        <begin position="61"/>
        <end position="70"/>
    </location>
</feature>
<sequence length="77" mass="8211">MSSSKCIVMHDDDNSSTKSMIIMHYDMHDDKVHHGYGSNSKSLPKGDHGSYDLAPSASSDGDGDDDDDGGYDFAPAA</sequence>
<evidence type="ECO:0000313" key="3">
    <source>
        <dbReference type="Proteomes" id="UP000188268"/>
    </source>
</evidence>
<gene>
    <name evidence="2" type="ORF">CCACVL1_12700</name>
</gene>
<dbReference type="Gramene" id="OMO80905">
    <property type="protein sequence ID" value="OMO80905"/>
    <property type="gene ID" value="CCACVL1_12700"/>
</dbReference>
<accession>A0A1R3IED2</accession>
<dbReference type="EMBL" id="AWWV01010238">
    <property type="protein sequence ID" value="OMO80905.1"/>
    <property type="molecule type" value="Genomic_DNA"/>
</dbReference>
<dbReference type="OMA" id="CIMHDED"/>
<comment type="caution">
    <text evidence="2">The sequence shown here is derived from an EMBL/GenBank/DDBJ whole genome shotgun (WGS) entry which is preliminary data.</text>
</comment>
<organism evidence="2 3">
    <name type="scientific">Corchorus capsularis</name>
    <name type="common">Jute</name>
    <dbReference type="NCBI Taxonomy" id="210143"/>
    <lineage>
        <taxon>Eukaryota</taxon>
        <taxon>Viridiplantae</taxon>
        <taxon>Streptophyta</taxon>
        <taxon>Embryophyta</taxon>
        <taxon>Tracheophyta</taxon>
        <taxon>Spermatophyta</taxon>
        <taxon>Magnoliopsida</taxon>
        <taxon>eudicotyledons</taxon>
        <taxon>Gunneridae</taxon>
        <taxon>Pentapetalae</taxon>
        <taxon>rosids</taxon>
        <taxon>malvids</taxon>
        <taxon>Malvales</taxon>
        <taxon>Malvaceae</taxon>
        <taxon>Grewioideae</taxon>
        <taxon>Apeibeae</taxon>
        <taxon>Corchorus</taxon>
    </lineage>
</organism>
<name>A0A1R3IED2_COCAP</name>
<dbReference type="Proteomes" id="UP000188268">
    <property type="component" value="Unassembled WGS sequence"/>
</dbReference>
<keyword evidence="3" id="KW-1185">Reference proteome</keyword>